<dbReference type="PANTHER" id="PTHR35756:SF1">
    <property type="entry name" value="OS05G0337400 PROTEIN"/>
    <property type="match status" value="1"/>
</dbReference>
<protein>
    <submittedName>
        <fullName evidence="1">Uncharacterized protein</fullName>
    </submittedName>
</protein>
<reference evidence="1 2" key="1">
    <citation type="submission" date="2017-09" db="EMBL/GenBank/DDBJ databases">
        <authorList>
            <consortium name="International Durum Wheat Genome Sequencing Consortium (IDWGSC)"/>
            <person name="Milanesi L."/>
        </authorList>
    </citation>
    <scope>NUCLEOTIDE SEQUENCE [LARGE SCALE GENOMIC DNA]</scope>
    <source>
        <strain evidence="2">cv. Svevo</strain>
    </source>
</reference>
<keyword evidence="2" id="KW-1185">Reference proteome</keyword>
<dbReference type="EMBL" id="LT934111">
    <property type="protein sequence ID" value="VAH07459.1"/>
    <property type="molecule type" value="Genomic_DNA"/>
</dbReference>
<dbReference type="Proteomes" id="UP000324705">
    <property type="component" value="Chromosome 1A"/>
</dbReference>
<proteinExistence type="predicted"/>
<name>A0A9R0QDT9_TRITD</name>
<dbReference type="AlphaFoldDB" id="A0A9R0QDT9"/>
<dbReference type="Gramene" id="TRITD1Av1G164460.2">
    <property type="protein sequence ID" value="TRITD1Av1G164460.2"/>
    <property type="gene ID" value="TRITD1Av1G164460"/>
</dbReference>
<sequence>MEERAVPKITQALEGMDGVTDLEVLIEEGIGSVVPHCTMRSVLCKHKKRLPYKQREHYRQIQLQLTKATTVQATGVASNLVEAIQGVGFKLQTLSLSFEDFDKADAAAAVTGEGADVQASE</sequence>
<dbReference type="PANTHER" id="PTHR35756">
    <property type="entry name" value="OS05G0337400 PROTEIN"/>
    <property type="match status" value="1"/>
</dbReference>
<gene>
    <name evidence="1" type="ORF">TRITD_1Av1G164460</name>
</gene>
<dbReference type="GO" id="GO:0009507">
    <property type="term" value="C:chloroplast"/>
    <property type="evidence" value="ECO:0007669"/>
    <property type="project" value="TreeGrafter"/>
</dbReference>
<accession>A0A9R0QDT9</accession>
<evidence type="ECO:0000313" key="1">
    <source>
        <dbReference type="EMBL" id="VAH07459.1"/>
    </source>
</evidence>
<evidence type="ECO:0000313" key="2">
    <source>
        <dbReference type="Proteomes" id="UP000324705"/>
    </source>
</evidence>
<organism evidence="1 2">
    <name type="scientific">Triticum turgidum subsp. durum</name>
    <name type="common">Durum wheat</name>
    <name type="synonym">Triticum durum</name>
    <dbReference type="NCBI Taxonomy" id="4567"/>
    <lineage>
        <taxon>Eukaryota</taxon>
        <taxon>Viridiplantae</taxon>
        <taxon>Streptophyta</taxon>
        <taxon>Embryophyta</taxon>
        <taxon>Tracheophyta</taxon>
        <taxon>Spermatophyta</taxon>
        <taxon>Magnoliopsida</taxon>
        <taxon>Liliopsida</taxon>
        <taxon>Poales</taxon>
        <taxon>Poaceae</taxon>
        <taxon>BOP clade</taxon>
        <taxon>Pooideae</taxon>
        <taxon>Triticodae</taxon>
        <taxon>Triticeae</taxon>
        <taxon>Triticinae</taxon>
        <taxon>Triticum</taxon>
    </lineage>
</organism>